<feature type="transmembrane region" description="Helical" evidence="2">
    <location>
        <begin position="77"/>
        <end position="99"/>
    </location>
</feature>
<dbReference type="AlphaFoldDB" id="S3BKF6"/>
<keyword evidence="2" id="KW-0472">Membrane</keyword>
<feature type="compositionally biased region" description="Basic and acidic residues" evidence="1">
    <location>
        <begin position="118"/>
        <end position="137"/>
    </location>
</feature>
<feature type="transmembrane region" description="Helical" evidence="2">
    <location>
        <begin position="6"/>
        <end position="24"/>
    </location>
</feature>
<evidence type="ECO:0000256" key="1">
    <source>
        <dbReference type="SAM" id="MobiDB-lite"/>
    </source>
</evidence>
<dbReference type="HOGENOM" id="CLU_154664_0_0_4"/>
<keyword evidence="2" id="KW-1133">Transmembrane helix</keyword>
<accession>S3BKF6</accession>
<dbReference type="PATRIC" id="fig|1203554.3.peg.700"/>
<sequence>MQFILSTLLTALPAILPIFVLMCARIWPMRFRAQKVLMAAAFLCYAEALAAFALHAAEIAGGAPAFFNAFYGSPSVMTPYAMAGYAGQCLAVFALMLIVNWRAMVGYFSDEPQTKAAKSSETEKKAAPAENPGTREK</sequence>
<comment type="caution">
    <text evidence="3">The sequence shown here is derived from an EMBL/GenBank/DDBJ whole genome shotgun (WGS) entry which is preliminary data.</text>
</comment>
<keyword evidence="2" id="KW-0812">Transmembrane</keyword>
<keyword evidence="4" id="KW-1185">Reference proteome</keyword>
<dbReference type="RefSeq" id="WP_016474054.1">
    <property type="nucleotide sequence ID" value="NZ_KE150480.1"/>
</dbReference>
<gene>
    <name evidence="3" type="ORF">HMPREF1476_00709</name>
</gene>
<name>S3BKF6_9BURK</name>
<dbReference type="Proteomes" id="UP000014400">
    <property type="component" value="Unassembled WGS sequence"/>
</dbReference>
<evidence type="ECO:0000313" key="4">
    <source>
        <dbReference type="Proteomes" id="UP000014400"/>
    </source>
</evidence>
<feature type="region of interest" description="Disordered" evidence="1">
    <location>
        <begin position="114"/>
        <end position="137"/>
    </location>
</feature>
<reference evidence="3 4" key="1">
    <citation type="submission" date="2013-04" db="EMBL/GenBank/DDBJ databases">
        <title>The Genome Sequence of Sutterella wadsworthensis HGA0223.</title>
        <authorList>
            <consortium name="The Broad Institute Genomics Platform"/>
            <person name="Earl A."/>
            <person name="Ward D."/>
            <person name="Feldgarden M."/>
            <person name="Gevers D."/>
            <person name="Schmidt T.M."/>
            <person name="Dover J."/>
            <person name="Dai D."/>
            <person name="Walker B."/>
            <person name="Young S."/>
            <person name="Zeng Q."/>
            <person name="Gargeya S."/>
            <person name="Fitzgerald M."/>
            <person name="Haas B."/>
            <person name="Abouelleil A."/>
            <person name="Allen A.W."/>
            <person name="Alvarado L."/>
            <person name="Arachchi H.M."/>
            <person name="Berlin A.M."/>
            <person name="Chapman S.B."/>
            <person name="Gainer-Dewar J."/>
            <person name="Goldberg J."/>
            <person name="Griggs A."/>
            <person name="Gujja S."/>
            <person name="Hansen M."/>
            <person name="Howarth C."/>
            <person name="Imamovic A."/>
            <person name="Ireland A."/>
            <person name="Larimer J."/>
            <person name="McCowan C."/>
            <person name="Murphy C."/>
            <person name="Pearson M."/>
            <person name="Poon T.W."/>
            <person name="Priest M."/>
            <person name="Roberts A."/>
            <person name="Saif S."/>
            <person name="Shea T."/>
            <person name="Sisk P."/>
            <person name="Sykes S."/>
            <person name="Wortman J."/>
            <person name="Nusbaum C."/>
            <person name="Birren B."/>
        </authorList>
    </citation>
    <scope>NUCLEOTIDE SEQUENCE [LARGE SCALE GENOMIC DNA]</scope>
    <source>
        <strain evidence="3 4">HGA0223</strain>
    </source>
</reference>
<organism evidence="3 4">
    <name type="scientific">Sutterella wadsworthensis HGA0223</name>
    <dbReference type="NCBI Taxonomy" id="1203554"/>
    <lineage>
        <taxon>Bacteria</taxon>
        <taxon>Pseudomonadati</taxon>
        <taxon>Pseudomonadota</taxon>
        <taxon>Betaproteobacteria</taxon>
        <taxon>Burkholderiales</taxon>
        <taxon>Sutterellaceae</taxon>
        <taxon>Sutterella</taxon>
    </lineage>
</organism>
<protein>
    <submittedName>
        <fullName evidence="3">Uncharacterized protein</fullName>
    </submittedName>
</protein>
<evidence type="ECO:0000313" key="3">
    <source>
        <dbReference type="EMBL" id="EPD99905.1"/>
    </source>
</evidence>
<evidence type="ECO:0000256" key="2">
    <source>
        <dbReference type="SAM" id="Phobius"/>
    </source>
</evidence>
<dbReference type="EMBL" id="ATCF01000012">
    <property type="protein sequence ID" value="EPD99905.1"/>
    <property type="molecule type" value="Genomic_DNA"/>
</dbReference>
<feature type="transmembrane region" description="Helical" evidence="2">
    <location>
        <begin position="36"/>
        <end position="57"/>
    </location>
</feature>
<dbReference type="eggNOG" id="ENOG5031GG0">
    <property type="taxonomic scope" value="Bacteria"/>
</dbReference>
<proteinExistence type="predicted"/>